<reference evidence="1 2" key="1">
    <citation type="submission" date="2021-03" db="EMBL/GenBank/DDBJ databases">
        <title>Human Oral Microbial Genomes.</title>
        <authorList>
            <person name="Johnston C.D."/>
            <person name="Chen T."/>
            <person name="Dewhirst F.E."/>
        </authorList>
    </citation>
    <scope>NUCLEOTIDE SEQUENCE [LARGE SCALE GENOMIC DNA]</scope>
    <source>
        <strain evidence="1 2">DSMZ 100122</strain>
    </source>
</reference>
<keyword evidence="2" id="KW-1185">Reference proteome</keyword>
<name>A0ABX7Y9H3_9ACTN</name>
<protein>
    <submittedName>
        <fullName evidence="1">Uncharacterized protein</fullName>
    </submittedName>
</protein>
<dbReference type="Proteomes" id="UP000678513">
    <property type="component" value="Chromosome"/>
</dbReference>
<evidence type="ECO:0000313" key="1">
    <source>
        <dbReference type="EMBL" id="QUC09751.1"/>
    </source>
</evidence>
<gene>
    <name evidence="1" type="ORF">J5A65_14725</name>
</gene>
<accession>A0ABX7Y9H3</accession>
<dbReference type="EMBL" id="CP072384">
    <property type="protein sequence ID" value="QUC09751.1"/>
    <property type="molecule type" value="Genomic_DNA"/>
</dbReference>
<proteinExistence type="predicted"/>
<organism evidence="1 2">
    <name type="scientific">Arachnia rubra</name>
    <dbReference type="NCBI Taxonomy" id="1547448"/>
    <lineage>
        <taxon>Bacteria</taxon>
        <taxon>Bacillati</taxon>
        <taxon>Actinomycetota</taxon>
        <taxon>Actinomycetes</taxon>
        <taxon>Propionibacteriales</taxon>
        <taxon>Propionibacteriaceae</taxon>
        <taxon>Arachnia</taxon>
    </lineage>
</organism>
<sequence>MDYLSRLANGADPHDAFAVSLMGANNIGGAARTAAEVAVASLTPGKIDGYAIIAACKLAGYDVGYRVGPAMYDPRARTKPDKVTIDHIVTMVDRSVRFFREYGPITLDGFTFPGGYTDVVTAGDGDFLTSDTLWDFKVSVKSPTKDHTLQLLMYWLMGMHTGLSHFTGITHLGVFNPRLNTVYRIAVADISKEVIREVSIEVIGYEDYPQALVHR</sequence>
<evidence type="ECO:0000313" key="2">
    <source>
        <dbReference type="Proteomes" id="UP000678513"/>
    </source>
</evidence>